<evidence type="ECO:0000259" key="6">
    <source>
        <dbReference type="Pfam" id="PF00916"/>
    </source>
</evidence>
<comment type="subcellular location">
    <subcellularLocation>
        <location evidence="1">Membrane</location>
        <topology evidence="1">Multi-pass membrane protein</topology>
    </subcellularLocation>
</comment>
<evidence type="ECO:0000256" key="4">
    <source>
        <dbReference type="ARBA" id="ARBA00023136"/>
    </source>
</evidence>
<organism evidence="7 8">
    <name type="scientific">Aspergillus carbonarius (strain ITEM 5010)</name>
    <dbReference type="NCBI Taxonomy" id="602072"/>
    <lineage>
        <taxon>Eukaryota</taxon>
        <taxon>Fungi</taxon>
        <taxon>Dikarya</taxon>
        <taxon>Ascomycota</taxon>
        <taxon>Pezizomycotina</taxon>
        <taxon>Eurotiomycetes</taxon>
        <taxon>Eurotiomycetidae</taxon>
        <taxon>Eurotiales</taxon>
        <taxon>Aspergillaceae</taxon>
        <taxon>Aspergillus</taxon>
        <taxon>Aspergillus subgen. Circumdati</taxon>
    </lineage>
</organism>
<evidence type="ECO:0000256" key="1">
    <source>
        <dbReference type="ARBA" id="ARBA00004141"/>
    </source>
</evidence>
<protein>
    <recommendedName>
        <fullName evidence="6">SLC26A/SulP transporter domain-containing protein</fullName>
    </recommendedName>
</protein>
<keyword evidence="3 5" id="KW-1133">Transmembrane helix</keyword>
<dbReference type="EMBL" id="KV907750">
    <property type="protein sequence ID" value="OOF89806.1"/>
    <property type="molecule type" value="Genomic_DNA"/>
</dbReference>
<keyword evidence="8" id="KW-1185">Reference proteome</keyword>
<accession>A0A1R3R5P5</accession>
<evidence type="ECO:0000256" key="2">
    <source>
        <dbReference type="ARBA" id="ARBA00022692"/>
    </source>
</evidence>
<keyword evidence="4 5" id="KW-0472">Membrane</keyword>
<evidence type="ECO:0000256" key="5">
    <source>
        <dbReference type="SAM" id="Phobius"/>
    </source>
</evidence>
<dbReference type="GO" id="GO:0016020">
    <property type="term" value="C:membrane"/>
    <property type="evidence" value="ECO:0007669"/>
    <property type="project" value="UniProtKB-SubCell"/>
</dbReference>
<dbReference type="PANTHER" id="PTHR11814">
    <property type="entry name" value="SULFATE TRANSPORTER"/>
    <property type="match status" value="1"/>
</dbReference>
<evidence type="ECO:0000313" key="7">
    <source>
        <dbReference type="EMBL" id="OOF89806.1"/>
    </source>
</evidence>
<feature type="non-terminal residue" evidence="7">
    <location>
        <position position="136"/>
    </location>
</feature>
<dbReference type="Pfam" id="PF00916">
    <property type="entry name" value="Sulfate_transp"/>
    <property type="match status" value="1"/>
</dbReference>
<keyword evidence="2 5" id="KW-0812">Transmembrane</keyword>
<proteinExistence type="predicted"/>
<dbReference type="AlphaFoldDB" id="A0A1R3R5P5"/>
<dbReference type="Proteomes" id="UP000188318">
    <property type="component" value="Unassembled WGS sequence"/>
</dbReference>
<sequence length="136" mass="14909">MSAQAGRFAAKALGIDLSDHAPAETRDGPTLPEHTGSYVELEPTAGEWLRGLVPSGRQVGHYFYSMFPFLHWIMSYNLQWFIGDLIAGVTVGAVVIPQGMAYALLAKLPAEYGLYSSFMGVLIYWFFATSKDITIG</sequence>
<reference evidence="8" key="1">
    <citation type="journal article" date="2017" name="Genome Biol.">
        <title>Comparative genomics reveals high biological diversity and specific adaptations in the industrially and medically important fungal genus Aspergillus.</title>
        <authorList>
            <person name="de Vries R.P."/>
            <person name="Riley R."/>
            <person name="Wiebenga A."/>
            <person name="Aguilar-Osorio G."/>
            <person name="Amillis S."/>
            <person name="Uchima C.A."/>
            <person name="Anderluh G."/>
            <person name="Asadollahi M."/>
            <person name="Askin M."/>
            <person name="Barry K."/>
            <person name="Battaglia E."/>
            <person name="Bayram O."/>
            <person name="Benocci T."/>
            <person name="Braus-Stromeyer S.A."/>
            <person name="Caldana C."/>
            <person name="Canovas D."/>
            <person name="Cerqueira G.C."/>
            <person name="Chen F."/>
            <person name="Chen W."/>
            <person name="Choi C."/>
            <person name="Clum A."/>
            <person name="Dos Santos R.A."/>
            <person name="Damasio A.R."/>
            <person name="Diallinas G."/>
            <person name="Emri T."/>
            <person name="Fekete E."/>
            <person name="Flipphi M."/>
            <person name="Freyberg S."/>
            <person name="Gallo A."/>
            <person name="Gournas C."/>
            <person name="Habgood R."/>
            <person name="Hainaut M."/>
            <person name="Harispe M.L."/>
            <person name="Henrissat B."/>
            <person name="Hilden K.S."/>
            <person name="Hope R."/>
            <person name="Hossain A."/>
            <person name="Karabika E."/>
            <person name="Karaffa L."/>
            <person name="Karanyi Z."/>
            <person name="Krasevec N."/>
            <person name="Kuo A."/>
            <person name="Kusch H."/>
            <person name="LaButti K."/>
            <person name="Lagendijk E.L."/>
            <person name="Lapidus A."/>
            <person name="Levasseur A."/>
            <person name="Lindquist E."/>
            <person name="Lipzen A."/>
            <person name="Logrieco A.F."/>
            <person name="MacCabe A."/>
            <person name="Maekelae M.R."/>
            <person name="Malavazi I."/>
            <person name="Melin P."/>
            <person name="Meyer V."/>
            <person name="Mielnichuk N."/>
            <person name="Miskei M."/>
            <person name="Molnar A.P."/>
            <person name="Mule G."/>
            <person name="Ngan C.Y."/>
            <person name="Orejas M."/>
            <person name="Orosz E."/>
            <person name="Ouedraogo J.P."/>
            <person name="Overkamp K.M."/>
            <person name="Park H.-S."/>
            <person name="Perrone G."/>
            <person name="Piumi F."/>
            <person name="Punt P.J."/>
            <person name="Ram A.F."/>
            <person name="Ramon A."/>
            <person name="Rauscher S."/>
            <person name="Record E."/>
            <person name="Riano-Pachon D.M."/>
            <person name="Robert V."/>
            <person name="Roehrig J."/>
            <person name="Ruller R."/>
            <person name="Salamov A."/>
            <person name="Salih N.S."/>
            <person name="Samson R.A."/>
            <person name="Sandor E."/>
            <person name="Sanguinetti M."/>
            <person name="Schuetze T."/>
            <person name="Sepcic K."/>
            <person name="Shelest E."/>
            <person name="Sherlock G."/>
            <person name="Sophianopoulou V."/>
            <person name="Squina F.M."/>
            <person name="Sun H."/>
            <person name="Susca A."/>
            <person name="Todd R.B."/>
            <person name="Tsang A."/>
            <person name="Unkles S.E."/>
            <person name="van de Wiele N."/>
            <person name="van Rossen-Uffink D."/>
            <person name="Oliveira J.V."/>
            <person name="Vesth T.C."/>
            <person name="Visser J."/>
            <person name="Yu J.-H."/>
            <person name="Zhou M."/>
            <person name="Andersen M.R."/>
            <person name="Archer D.B."/>
            <person name="Baker S.E."/>
            <person name="Benoit I."/>
            <person name="Brakhage A.A."/>
            <person name="Braus G.H."/>
            <person name="Fischer R."/>
            <person name="Frisvad J.C."/>
            <person name="Goldman G.H."/>
            <person name="Houbraken J."/>
            <person name="Oakley B."/>
            <person name="Pocsi I."/>
            <person name="Scazzocchio C."/>
            <person name="Seiboth B."/>
            <person name="vanKuyk P.A."/>
            <person name="Wortman J."/>
            <person name="Dyer P.S."/>
            <person name="Grigoriev I.V."/>
        </authorList>
    </citation>
    <scope>NUCLEOTIDE SEQUENCE [LARGE SCALE GENOMIC DNA]</scope>
    <source>
        <strain evidence="8">ITEM 5010</strain>
    </source>
</reference>
<feature type="domain" description="SLC26A/SulP transporter" evidence="6">
    <location>
        <begin position="81"/>
        <end position="136"/>
    </location>
</feature>
<dbReference type="InterPro" id="IPR011547">
    <property type="entry name" value="SLC26A/SulP_dom"/>
</dbReference>
<dbReference type="STRING" id="602072.A0A1R3R5P5"/>
<dbReference type="PROSITE" id="PS01130">
    <property type="entry name" value="SLC26A"/>
    <property type="match status" value="1"/>
</dbReference>
<dbReference type="VEuPathDB" id="FungiDB:ASPCADRAFT_135686"/>
<name>A0A1R3R5P5_ASPC5</name>
<evidence type="ECO:0000256" key="3">
    <source>
        <dbReference type="ARBA" id="ARBA00022989"/>
    </source>
</evidence>
<evidence type="ECO:0000313" key="8">
    <source>
        <dbReference type="Proteomes" id="UP000188318"/>
    </source>
</evidence>
<feature type="transmembrane region" description="Helical" evidence="5">
    <location>
        <begin position="85"/>
        <end position="106"/>
    </location>
</feature>
<gene>
    <name evidence="7" type="ORF">ASPCADRAFT_135686</name>
</gene>
<dbReference type="GO" id="GO:0008271">
    <property type="term" value="F:secondary active sulfate transmembrane transporter activity"/>
    <property type="evidence" value="ECO:0007669"/>
    <property type="project" value="InterPro"/>
</dbReference>
<dbReference type="InterPro" id="IPR001902">
    <property type="entry name" value="SLC26A/SulP_fam"/>
</dbReference>
<feature type="transmembrane region" description="Helical" evidence="5">
    <location>
        <begin position="112"/>
        <end position="128"/>
    </location>
</feature>
<dbReference type="InterPro" id="IPR018045">
    <property type="entry name" value="S04_transporter_CS"/>
</dbReference>
<dbReference type="OrthoDB" id="288203at2759"/>